<protein>
    <submittedName>
        <fullName evidence="1">Uncharacterized protein</fullName>
    </submittedName>
</protein>
<dbReference type="Proteomes" id="UP000636479">
    <property type="component" value="Unassembled WGS sequence"/>
</dbReference>
<dbReference type="GeneID" id="59353221"/>
<comment type="caution">
    <text evidence="1">The sequence shown here is derived from an EMBL/GenBank/DDBJ whole genome shotgun (WGS) entry which is preliminary data.</text>
</comment>
<gene>
    <name evidence="1" type="ORF">MIND_01432600</name>
</gene>
<sequence>MSQIPQRPTLEQVPPWCKQIALAACSPTCSVPDFNRFLRVWTEASPTVRSTLLPVLLYVFDPARIPSPVALETGAAGYPLAMACTEDPNGIMMDLVQVVVPWYDFFSTFHASLDIPINDNVGTQISATQLRAELLHGFIRFMNSLHSRDPQSGPFQSWETRHEQFLFDTPMAASCYAGMDAVHLLPQNADRGHLSEIINSIDGSLKGLFTFLKAHLRVVRSILPLGNPATLIALFYPLGLFKMLHVLSAMTSEPESPPALINLASHTTADELYSCRLAGDLLPMLTILYGVQPPHPDVHHALWAETVRLMLEVVDIMMRTHPRVIRYALRQDLLRHVLPCVRLLPDDAILAAFSNIFSLLIPAALLHRSVLPALAISIEVLEAETAQKPLFQLIKTSTLGPMWTKMTGLVGDHHKIFLRCEMPAEVNQFYGHDHYLPPMFGLPLLLNVWTWSMRDPESHAKLLQDNPDLDVWRDRARRSRGRLLLYVISVSIGPERTMAILIPLRMNMSFLGDMAARLTRRLTRREGGMAAELLQIQQAFIDSADRWPKKLLDIFQY</sequence>
<proteinExistence type="predicted"/>
<dbReference type="EMBL" id="JACAZF010000025">
    <property type="protein sequence ID" value="KAF7288456.1"/>
    <property type="molecule type" value="Genomic_DNA"/>
</dbReference>
<reference evidence="1" key="1">
    <citation type="submission" date="2020-05" db="EMBL/GenBank/DDBJ databases">
        <title>Mycena genomes resolve the evolution of fungal bioluminescence.</title>
        <authorList>
            <person name="Tsai I.J."/>
        </authorList>
    </citation>
    <scope>NUCLEOTIDE SEQUENCE</scope>
    <source>
        <strain evidence="1">171206Taipei</strain>
    </source>
</reference>
<evidence type="ECO:0000313" key="1">
    <source>
        <dbReference type="EMBL" id="KAF7288456.1"/>
    </source>
</evidence>
<name>A0A8H6RWZ6_9AGAR</name>
<evidence type="ECO:0000313" key="2">
    <source>
        <dbReference type="Proteomes" id="UP000636479"/>
    </source>
</evidence>
<organism evidence="1 2">
    <name type="scientific">Mycena indigotica</name>
    <dbReference type="NCBI Taxonomy" id="2126181"/>
    <lineage>
        <taxon>Eukaryota</taxon>
        <taxon>Fungi</taxon>
        <taxon>Dikarya</taxon>
        <taxon>Basidiomycota</taxon>
        <taxon>Agaricomycotina</taxon>
        <taxon>Agaricomycetes</taxon>
        <taxon>Agaricomycetidae</taxon>
        <taxon>Agaricales</taxon>
        <taxon>Marasmiineae</taxon>
        <taxon>Mycenaceae</taxon>
        <taxon>Mycena</taxon>
    </lineage>
</organism>
<keyword evidence="2" id="KW-1185">Reference proteome</keyword>
<dbReference type="RefSeq" id="XP_037212883.1">
    <property type="nucleotide sequence ID" value="XM_037370705.1"/>
</dbReference>
<dbReference type="AlphaFoldDB" id="A0A8H6RWZ6"/>
<accession>A0A8H6RWZ6</accession>